<accession>A0A7M7NNE4</accession>
<organism evidence="33 34">
    <name type="scientific">Strongylocentrotus purpuratus</name>
    <name type="common">Purple sea urchin</name>
    <dbReference type="NCBI Taxonomy" id="7668"/>
    <lineage>
        <taxon>Eukaryota</taxon>
        <taxon>Metazoa</taxon>
        <taxon>Echinodermata</taxon>
        <taxon>Eleutherozoa</taxon>
        <taxon>Echinozoa</taxon>
        <taxon>Echinoidea</taxon>
        <taxon>Euechinoidea</taxon>
        <taxon>Echinacea</taxon>
        <taxon>Camarodonta</taxon>
        <taxon>Echinidea</taxon>
        <taxon>Strongylocentrotidae</taxon>
        <taxon>Strongylocentrotus</taxon>
    </lineage>
</organism>
<dbReference type="EnsemblMetazoa" id="XM_030983188">
    <property type="protein sequence ID" value="XP_030839048"/>
    <property type="gene ID" value="LOC100889403"/>
</dbReference>
<evidence type="ECO:0000256" key="7">
    <source>
        <dbReference type="ARBA" id="ARBA00004285"/>
    </source>
</evidence>
<dbReference type="InterPro" id="IPR005428">
    <property type="entry name" value="CD36/SCARB1/SNMP1"/>
</dbReference>
<evidence type="ECO:0000256" key="12">
    <source>
        <dbReference type="ARBA" id="ARBA00022448"/>
    </source>
</evidence>
<dbReference type="RefSeq" id="XP_030839048.1">
    <property type="nucleotide sequence ID" value="XM_030983188.1"/>
</dbReference>
<feature type="transmembrane region" description="Helical" evidence="32">
    <location>
        <begin position="9"/>
        <end position="29"/>
    </location>
</feature>
<dbReference type="GO" id="GO:0006869">
    <property type="term" value="P:lipid transport"/>
    <property type="evidence" value="ECO:0007669"/>
    <property type="project" value="UniProtKB-KW"/>
</dbReference>
<evidence type="ECO:0000256" key="27">
    <source>
        <dbReference type="ARBA" id="ARBA00023949"/>
    </source>
</evidence>
<evidence type="ECO:0000256" key="10">
    <source>
        <dbReference type="ARBA" id="ARBA00010532"/>
    </source>
</evidence>
<comment type="catalytic activity">
    <reaction evidence="4">
        <text>tetradecanoate(out) = tetradecanoate(in)</text>
        <dbReference type="Rhea" id="RHEA:45252"/>
        <dbReference type="ChEBI" id="CHEBI:30807"/>
    </reaction>
    <physiologicalReaction direction="left-to-right" evidence="4">
        <dbReference type="Rhea" id="RHEA:45253"/>
    </physiologicalReaction>
</comment>
<sequence length="508" mass="58065">MARVSSNKLICWGVTGAIMASIGIVLIPVTDVVILKVLEQEGIIVPSALAYPLWEEVPIPIYFQFWFWNLTNPEEFLQGGPARLVELGPYTYREYRPKVNITHYDNRTASYLNMKSFVFDLEMSVGPESDTFTAINGPVFTIAHWLKNAPDLVQKAWKLIHELSKADVIIELSVDGFVWGYPDKYLELAQRILGEEVVPFTNFGILLGYNNSDDGVWSVYTGEDDLMMLNQMDMWNREKLLPWWTTDYANALNGTDGTIMHPFVDKDEEVYVYSTYVCRSGLLVFKGYREFRGIWLYYFSAPEYLYANASIYPTNIDFCTPDQTTCPPTGLINVSECYFQAPIYLSSPHFLFGDDRLFDDVIGMTPDFNVHGVEAEIEPLSGVTFRGNLRAQVNFKVGPYDFIPQAEHIRDMYLPLIWLNESATLPVEYTDLYHNYVQIPQYVVLTVIVLLVSVGGGIVVGLINFLIWRAWRARKDRLMDEESKHLSSTKNTEEVESKDYASVVNKVV</sequence>
<evidence type="ECO:0000256" key="1">
    <source>
        <dbReference type="ARBA" id="ARBA00000542"/>
    </source>
</evidence>
<keyword evidence="14" id="KW-1017">Isopeptide bond</keyword>
<keyword evidence="18 32" id="KW-1133">Transmembrane helix</keyword>
<dbReference type="GO" id="GO:0007155">
    <property type="term" value="P:cell adhesion"/>
    <property type="evidence" value="ECO:0007669"/>
    <property type="project" value="UniProtKB-KW"/>
</dbReference>
<dbReference type="GO" id="GO:0016324">
    <property type="term" value="C:apical plasma membrane"/>
    <property type="evidence" value="ECO:0007669"/>
    <property type="project" value="UniProtKB-SubCell"/>
</dbReference>
<proteinExistence type="inferred from homology"/>
<evidence type="ECO:0000256" key="5">
    <source>
        <dbReference type="ARBA" id="ARBA00001892"/>
    </source>
</evidence>
<dbReference type="PANTHER" id="PTHR11923">
    <property type="entry name" value="SCAVENGER RECEPTOR CLASS B TYPE-1 SR-B1"/>
    <property type="match status" value="1"/>
</dbReference>
<evidence type="ECO:0000256" key="6">
    <source>
        <dbReference type="ARBA" id="ARBA00004221"/>
    </source>
</evidence>
<dbReference type="Pfam" id="PF01130">
    <property type="entry name" value="CD36"/>
    <property type="match status" value="1"/>
</dbReference>
<evidence type="ECO:0000256" key="24">
    <source>
        <dbReference type="ARBA" id="ARBA00023170"/>
    </source>
</evidence>
<dbReference type="GeneID" id="100889403"/>
<evidence type="ECO:0000256" key="9">
    <source>
        <dbReference type="ARBA" id="ARBA00004651"/>
    </source>
</evidence>
<comment type="catalytic activity">
    <reaction evidence="5">
        <text>butanoate(out) = butanoate(in)</text>
        <dbReference type="Rhea" id="RHEA:45248"/>
        <dbReference type="ChEBI" id="CHEBI:17968"/>
    </reaction>
    <physiologicalReaction direction="left-to-right" evidence="5">
        <dbReference type="Rhea" id="RHEA:45249"/>
    </physiologicalReaction>
</comment>
<evidence type="ECO:0000256" key="11">
    <source>
        <dbReference type="ARBA" id="ARBA00020772"/>
    </source>
</evidence>
<comment type="similarity">
    <text evidence="10">Belongs to the CD36 family.</text>
</comment>
<reference evidence="34" key="1">
    <citation type="submission" date="2015-02" db="EMBL/GenBank/DDBJ databases">
        <title>Genome sequencing for Strongylocentrotus purpuratus.</title>
        <authorList>
            <person name="Murali S."/>
            <person name="Liu Y."/>
            <person name="Vee V."/>
            <person name="English A."/>
            <person name="Wang M."/>
            <person name="Skinner E."/>
            <person name="Han Y."/>
            <person name="Muzny D.M."/>
            <person name="Worley K.C."/>
            <person name="Gibbs R.A."/>
        </authorList>
    </citation>
    <scope>NUCLEOTIDE SEQUENCE</scope>
</reference>
<evidence type="ECO:0000256" key="28">
    <source>
        <dbReference type="ARBA" id="ARBA00029966"/>
    </source>
</evidence>
<dbReference type="PANTHER" id="PTHR11923:SF12">
    <property type="entry name" value="PLATELET GLYCOPROTEIN 4"/>
    <property type="match status" value="1"/>
</dbReference>
<dbReference type="InterPro" id="IPR002159">
    <property type="entry name" value="CD36_fam"/>
</dbReference>
<comment type="subcellular location">
    <subcellularLocation>
        <location evidence="6">Apical cell membrane</location>
    </subcellularLocation>
    <subcellularLocation>
        <location evidence="9">Cell membrane</location>
        <topology evidence="9">Multi-pass membrane protein</topology>
    </subcellularLocation>
    <subcellularLocation>
        <location evidence="8">Golgi apparatus</location>
    </subcellularLocation>
    <subcellularLocation>
        <location evidence="7">Membrane raft</location>
    </subcellularLocation>
</comment>
<protein>
    <recommendedName>
        <fullName evidence="11">Platelet glycoprotein 4</fullName>
    </recommendedName>
    <alternativeName>
        <fullName evidence="31">Glycoprotein IIIb</fullName>
    </alternativeName>
    <alternativeName>
        <fullName evidence="29">PAS IV</fullName>
    </alternativeName>
    <alternativeName>
        <fullName evidence="30">PAS-4</fullName>
    </alternativeName>
    <alternativeName>
        <fullName evidence="28">Platelet glycoprotein IV</fullName>
    </alternativeName>
</protein>
<evidence type="ECO:0000256" key="14">
    <source>
        <dbReference type="ARBA" id="ARBA00022499"/>
    </source>
</evidence>
<evidence type="ECO:0000313" key="33">
    <source>
        <dbReference type="EnsemblMetazoa" id="XP_030839048"/>
    </source>
</evidence>
<dbReference type="KEGG" id="spu:100889403"/>
<evidence type="ECO:0000313" key="34">
    <source>
        <dbReference type="Proteomes" id="UP000007110"/>
    </source>
</evidence>
<evidence type="ECO:0000256" key="31">
    <source>
        <dbReference type="ARBA" id="ARBA00032780"/>
    </source>
</evidence>
<evidence type="ECO:0000256" key="19">
    <source>
        <dbReference type="ARBA" id="ARBA00023034"/>
    </source>
</evidence>
<evidence type="ECO:0000256" key="32">
    <source>
        <dbReference type="SAM" id="Phobius"/>
    </source>
</evidence>
<evidence type="ECO:0000256" key="29">
    <source>
        <dbReference type="ARBA" id="ARBA00031821"/>
    </source>
</evidence>
<evidence type="ECO:0000256" key="13">
    <source>
        <dbReference type="ARBA" id="ARBA00022475"/>
    </source>
</evidence>
<dbReference type="AlphaFoldDB" id="A0A7M7NNE4"/>
<evidence type="ECO:0000256" key="3">
    <source>
        <dbReference type="ARBA" id="ARBA00000934"/>
    </source>
</evidence>
<keyword evidence="20" id="KW-0445">Lipid transport</keyword>
<keyword evidence="12" id="KW-0813">Transport</keyword>
<evidence type="ECO:0000256" key="15">
    <source>
        <dbReference type="ARBA" id="ARBA00022692"/>
    </source>
</evidence>
<dbReference type="GO" id="GO:0016020">
    <property type="term" value="C:membrane"/>
    <property type="evidence" value="ECO:0000318"/>
    <property type="project" value="GO_Central"/>
</dbReference>
<evidence type="ECO:0000256" key="2">
    <source>
        <dbReference type="ARBA" id="ARBA00000626"/>
    </source>
</evidence>
<keyword evidence="16" id="KW-0832">Ubl conjugation</keyword>
<evidence type="ECO:0000256" key="8">
    <source>
        <dbReference type="ARBA" id="ARBA00004555"/>
    </source>
</evidence>
<dbReference type="FunCoup" id="A0A7M7NNE4">
    <property type="interactions" value="261"/>
</dbReference>
<keyword evidence="23" id="KW-1015">Disulfide bond</keyword>
<keyword evidence="24" id="KW-0675">Receptor</keyword>
<dbReference type="Proteomes" id="UP000007110">
    <property type="component" value="Unassembled WGS sequence"/>
</dbReference>
<keyword evidence="21 32" id="KW-0472">Membrane</keyword>
<keyword evidence="34" id="KW-1185">Reference proteome</keyword>
<dbReference type="OrthoDB" id="195015at2759"/>
<evidence type="ECO:0000256" key="21">
    <source>
        <dbReference type="ARBA" id="ARBA00023136"/>
    </source>
</evidence>
<keyword evidence="17" id="KW-0130">Cell adhesion</keyword>
<evidence type="ECO:0000256" key="17">
    <source>
        <dbReference type="ARBA" id="ARBA00022889"/>
    </source>
</evidence>
<dbReference type="PRINTS" id="PR01610">
    <property type="entry name" value="CD36ANTIGEN"/>
</dbReference>
<keyword evidence="19" id="KW-0333">Golgi apparatus</keyword>
<dbReference type="PRINTS" id="PR01609">
    <property type="entry name" value="CD36FAMILY"/>
</dbReference>
<evidence type="ECO:0000256" key="25">
    <source>
        <dbReference type="ARBA" id="ARBA00023180"/>
    </source>
</evidence>
<keyword evidence="13" id="KW-1003">Cell membrane</keyword>
<keyword evidence="25" id="KW-0325">Glycoprotein</keyword>
<comment type="catalytic activity">
    <reaction evidence="2">
        <text>(9Z)-octadecenoate(out) = (9Z)-octadecenoate(in)</text>
        <dbReference type="Rhea" id="RHEA:33655"/>
        <dbReference type="ChEBI" id="CHEBI:30823"/>
    </reaction>
    <physiologicalReaction direction="left-to-right" evidence="2">
        <dbReference type="Rhea" id="RHEA:33656"/>
    </physiologicalReaction>
</comment>
<dbReference type="GO" id="GO:0045121">
    <property type="term" value="C:membrane raft"/>
    <property type="evidence" value="ECO:0007669"/>
    <property type="project" value="UniProtKB-SubCell"/>
</dbReference>
<evidence type="ECO:0000256" key="30">
    <source>
        <dbReference type="ARBA" id="ARBA00032188"/>
    </source>
</evidence>
<evidence type="ECO:0000256" key="23">
    <source>
        <dbReference type="ARBA" id="ARBA00023157"/>
    </source>
</evidence>
<dbReference type="GO" id="GO:0005044">
    <property type="term" value="F:scavenger receptor activity"/>
    <property type="evidence" value="ECO:0000318"/>
    <property type="project" value="GO_Central"/>
</dbReference>
<feature type="transmembrane region" description="Helical" evidence="32">
    <location>
        <begin position="442"/>
        <end position="467"/>
    </location>
</feature>
<name>A0A7M7NNE4_STRPU</name>
<evidence type="ECO:0000256" key="16">
    <source>
        <dbReference type="ARBA" id="ARBA00022843"/>
    </source>
</evidence>
<reference evidence="33" key="2">
    <citation type="submission" date="2021-01" db="UniProtKB">
        <authorList>
            <consortium name="EnsemblMetazoa"/>
        </authorList>
    </citation>
    <scope>IDENTIFICATION</scope>
</reference>
<dbReference type="OMA" id="VPNVPML"/>
<evidence type="ECO:0000256" key="20">
    <source>
        <dbReference type="ARBA" id="ARBA00023055"/>
    </source>
</evidence>
<dbReference type="GO" id="GO:0005794">
    <property type="term" value="C:Golgi apparatus"/>
    <property type="evidence" value="ECO:0007669"/>
    <property type="project" value="UniProtKB-SubCell"/>
</dbReference>
<evidence type="ECO:0000256" key="18">
    <source>
        <dbReference type="ARBA" id="ARBA00022989"/>
    </source>
</evidence>
<comment type="catalytic activity">
    <reaction evidence="1">
        <text>(9Z,12Z)-octadecadienoate(out) = (9Z,12Z)-octadecadienoate(in)</text>
        <dbReference type="Rhea" id="RHEA:45264"/>
        <dbReference type="ChEBI" id="CHEBI:30245"/>
    </reaction>
    <physiologicalReaction direction="left-to-right" evidence="1">
        <dbReference type="Rhea" id="RHEA:45265"/>
    </physiologicalReaction>
</comment>
<dbReference type="InParanoid" id="A0A7M7NNE4"/>
<evidence type="ECO:0000256" key="22">
    <source>
        <dbReference type="ARBA" id="ARBA00023139"/>
    </source>
</evidence>
<keyword evidence="26" id="KW-0449">Lipoprotein</keyword>
<evidence type="ECO:0000256" key="26">
    <source>
        <dbReference type="ARBA" id="ARBA00023288"/>
    </source>
</evidence>
<keyword evidence="22" id="KW-0564">Palmitate</keyword>
<keyword evidence="15 32" id="KW-0812">Transmembrane</keyword>
<comment type="catalytic activity">
    <reaction evidence="27">
        <text>tetracosanoate(out) = tetracosanoate(in)</text>
        <dbReference type="Rhea" id="RHEA:45260"/>
        <dbReference type="ChEBI" id="CHEBI:31014"/>
    </reaction>
    <physiologicalReaction direction="left-to-right" evidence="27">
        <dbReference type="Rhea" id="RHEA:45261"/>
    </physiologicalReaction>
</comment>
<evidence type="ECO:0000256" key="4">
    <source>
        <dbReference type="ARBA" id="ARBA00000996"/>
    </source>
</evidence>
<comment type="catalytic activity">
    <reaction evidence="3">
        <text>hexadecanoate(out) = hexadecanoate(in)</text>
        <dbReference type="Rhea" id="RHEA:45256"/>
        <dbReference type="ChEBI" id="CHEBI:7896"/>
    </reaction>
    <physiologicalReaction direction="left-to-right" evidence="3">
        <dbReference type="Rhea" id="RHEA:45257"/>
    </physiologicalReaction>
</comment>